<protein>
    <recommendedName>
        <fullName evidence="2">E3 ubiquitin-protein ligase SHPRH second helical domain-containing protein</fullName>
    </recommendedName>
</protein>
<proteinExistence type="predicted"/>
<dbReference type="InterPro" id="IPR048695">
    <property type="entry name" value="SHPRH_helical_2nd"/>
</dbReference>
<organism evidence="3">
    <name type="scientific">Populus alba</name>
    <name type="common">White poplar</name>
    <dbReference type="NCBI Taxonomy" id="43335"/>
    <lineage>
        <taxon>Eukaryota</taxon>
        <taxon>Viridiplantae</taxon>
        <taxon>Streptophyta</taxon>
        <taxon>Embryophyta</taxon>
        <taxon>Tracheophyta</taxon>
        <taxon>Spermatophyta</taxon>
        <taxon>Magnoliopsida</taxon>
        <taxon>eudicotyledons</taxon>
        <taxon>Gunneridae</taxon>
        <taxon>Pentapetalae</taxon>
        <taxon>rosids</taxon>
        <taxon>fabids</taxon>
        <taxon>Malpighiales</taxon>
        <taxon>Salicaceae</taxon>
        <taxon>Saliceae</taxon>
        <taxon>Populus</taxon>
    </lineage>
</organism>
<dbReference type="PANTHER" id="PTHR45865">
    <property type="entry name" value="E3 UBIQUITIN-PROTEIN LIGASE SHPRH FAMILY MEMBER"/>
    <property type="match status" value="1"/>
</dbReference>
<feature type="domain" description="E3 ubiquitin-protein ligase SHPRH second helical" evidence="2">
    <location>
        <begin position="129"/>
        <end position="253"/>
    </location>
</feature>
<reference evidence="3" key="1">
    <citation type="submission" date="2018-10" db="EMBL/GenBank/DDBJ databases">
        <title>Population genomic analysis revealed the cold adaptation of white poplar.</title>
        <authorList>
            <person name="Liu Y.-J."/>
        </authorList>
    </citation>
    <scope>NUCLEOTIDE SEQUENCE [LARGE SCALE GENOMIC DNA]</scope>
    <source>
        <strain evidence="3">PAL-ZL1</strain>
    </source>
</reference>
<dbReference type="PANTHER" id="PTHR45865:SF1">
    <property type="entry name" value="E3 UBIQUITIN-PROTEIN LIGASE SHPRH"/>
    <property type="match status" value="1"/>
</dbReference>
<dbReference type="EMBL" id="RCHU01001050">
    <property type="protein sequence ID" value="TKR79520.1"/>
    <property type="molecule type" value="Genomic_DNA"/>
</dbReference>
<feature type="compositionally biased region" description="Polar residues" evidence="1">
    <location>
        <begin position="1"/>
        <end position="16"/>
    </location>
</feature>
<feature type="region of interest" description="Disordered" evidence="1">
    <location>
        <begin position="1"/>
        <end position="44"/>
    </location>
</feature>
<evidence type="ECO:0000256" key="1">
    <source>
        <dbReference type="SAM" id="MobiDB-lite"/>
    </source>
</evidence>
<evidence type="ECO:0000313" key="3">
    <source>
        <dbReference type="EMBL" id="TKR79520.1"/>
    </source>
</evidence>
<accession>A0A4U5NAL0</accession>
<feature type="compositionally biased region" description="Basic and acidic residues" evidence="1">
    <location>
        <begin position="17"/>
        <end position="42"/>
    </location>
</feature>
<dbReference type="STRING" id="43335.A0A4U5NAL0"/>
<comment type="caution">
    <text evidence="3">The sequence shown here is derived from an EMBL/GenBank/DDBJ whole genome shotgun (WGS) entry which is preliminary data.</text>
</comment>
<dbReference type="AlphaFoldDB" id="A0A4U5NAL0"/>
<gene>
    <name evidence="3" type="ORF">D5086_0000271540</name>
</gene>
<dbReference type="Pfam" id="PF21324">
    <property type="entry name" value="SHPRH_helical-2nd"/>
    <property type="match status" value="1"/>
</dbReference>
<dbReference type="InterPro" id="IPR052583">
    <property type="entry name" value="ATP-helicase/E3_Ub-Ligase"/>
</dbReference>
<name>A0A4U5NAL0_POPAL</name>
<evidence type="ECO:0000259" key="2">
    <source>
        <dbReference type="Pfam" id="PF21324"/>
    </source>
</evidence>
<sequence>MDHSTEVPSNGQQLHGNSEKASKINKSETCDLNDAKKQKVSGEDSDFTIDAGNSLELSENCSVGNKKGNNNHDMSSTSFSTQYLRTACENFKQKYLSVFSSKLSAAQLDFNKSYTQVCDAFCERKNLHTVWWLDALNHALQNKDSTGEVIRKIEEAVSGTINNSRSSRIASRLRSITDLKYHIQTHLDQLEASRQMLLDRILEIDQTMANPKEEDIERARHCRICQAIDDGPTCVHCELEESFQEYEARLFRLNKLHGGIITSAEEAVNLQKRNSERNRYYWNLDRQKKNLLPSSDFNEESKKRKTGETVMNHVIYVKISKALLQPPVKENREYNG</sequence>